<sequence>MESLIDNSTFYNIFGSEFAFIPIEIKLFQGTTIITSQEIIISVIAETFDVPLNISDLSINISSSSNNIWMSFDNDTNTYNSSHSNPHLNRYMSLKLIRK</sequence>
<reference evidence="1" key="1">
    <citation type="journal article" date="2015" name="Nature">
        <title>Complex archaea that bridge the gap between prokaryotes and eukaryotes.</title>
        <authorList>
            <person name="Spang A."/>
            <person name="Saw J.H."/>
            <person name="Jorgensen S.L."/>
            <person name="Zaremba-Niedzwiedzka K."/>
            <person name="Martijn J."/>
            <person name="Lind A.E."/>
            <person name="van Eijk R."/>
            <person name="Schleper C."/>
            <person name="Guy L."/>
            <person name="Ettema T.J."/>
        </authorList>
    </citation>
    <scope>NUCLEOTIDE SEQUENCE</scope>
</reference>
<gene>
    <name evidence="1" type="ORF">LCGC14_2463450</name>
</gene>
<protein>
    <submittedName>
        <fullName evidence="1">Uncharacterized protein</fullName>
    </submittedName>
</protein>
<proteinExistence type="predicted"/>
<evidence type="ECO:0000313" key="1">
    <source>
        <dbReference type="EMBL" id="KKL19638.1"/>
    </source>
</evidence>
<dbReference type="EMBL" id="LAZR01038410">
    <property type="protein sequence ID" value="KKL19638.1"/>
    <property type="molecule type" value="Genomic_DNA"/>
</dbReference>
<comment type="caution">
    <text evidence="1">The sequence shown here is derived from an EMBL/GenBank/DDBJ whole genome shotgun (WGS) entry which is preliminary data.</text>
</comment>
<dbReference type="AlphaFoldDB" id="A0A0F9E6G9"/>
<accession>A0A0F9E6G9</accession>
<name>A0A0F9E6G9_9ZZZZ</name>
<organism evidence="1">
    <name type="scientific">marine sediment metagenome</name>
    <dbReference type="NCBI Taxonomy" id="412755"/>
    <lineage>
        <taxon>unclassified sequences</taxon>
        <taxon>metagenomes</taxon>
        <taxon>ecological metagenomes</taxon>
    </lineage>
</organism>